<dbReference type="InterPro" id="IPR050967">
    <property type="entry name" value="Thiamine_Salvage_TenA"/>
</dbReference>
<dbReference type="InterPro" id="IPR016084">
    <property type="entry name" value="Haem_Oase-like_multi-hlx"/>
</dbReference>
<proteinExistence type="inferred from homology"/>
<dbReference type="InterPro" id="IPR004305">
    <property type="entry name" value="Thiaminase-2/PQQC"/>
</dbReference>
<dbReference type="PANTHER" id="PTHR43198:SF2">
    <property type="entry name" value="SI:CH1073-67J19.1-RELATED"/>
    <property type="match status" value="1"/>
</dbReference>
<keyword evidence="1" id="KW-0784">Thiamine biosynthesis</keyword>
<dbReference type="GO" id="GO:0009229">
    <property type="term" value="P:thiamine diphosphate biosynthetic process"/>
    <property type="evidence" value="ECO:0007669"/>
    <property type="project" value="UniProtKB-UniPathway"/>
</dbReference>
<accession>A0A1E3XLI2</accession>
<dbReference type="AlphaFoldDB" id="A0A1E3XLI2"/>
<reference evidence="4 5" key="1">
    <citation type="journal article" date="2018" name="Front. Microbiol.">
        <title>Genetic and Phylogenetic Characteristics of Pasteurella multocida Isolates From Different Host Species.</title>
        <authorList>
            <person name="Peng Z."/>
            <person name="Liang W."/>
            <person name="Wang F."/>
            <person name="Xu Z."/>
            <person name="Xie Z."/>
            <person name="Lian Z."/>
            <person name="Hua L."/>
            <person name="Zhou R."/>
            <person name="Chen H."/>
            <person name="Wu B."/>
        </authorList>
    </citation>
    <scope>NUCLEOTIDE SEQUENCE [LARGE SCALE GENOMIC DNA]</scope>
    <source>
        <strain evidence="4 5">HNA06</strain>
    </source>
</reference>
<comment type="pathway">
    <text evidence="1">Cofactor biosynthesis; thiamine diphosphate biosynthesis.</text>
</comment>
<comment type="caution">
    <text evidence="4">The sequence shown here is derived from an EMBL/GenBank/DDBJ whole genome shotgun (WGS) entry which is preliminary data.</text>
</comment>
<comment type="similarity">
    <text evidence="1">Belongs to the TenA family.</text>
</comment>
<keyword evidence="1" id="KW-0378">Hydrolase</keyword>
<evidence type="ECO:0000313" key="3">
    <source>
        <dbReference type="EMBL" id="MDA5622863.1"/>
    </source>
</evidence>
<evidence type="ECO:0000313" key="4">
    <source>
        <dbReference type="EMBL" id="NNI79617.1"/>
    </source>
</evidence>
<comment type="catalytic activity">
    <reaction evidence="1">
        <text>thiamine + H2O = 5-(2-hydroxyethyl)-4-methylthiazole + 4-amino-5-hydroxymethyl-2-methylpyrimidine + H(+)</text>
        <dbReference type="Rhea" id="RHEA:17509"/>
        <dbReference type="ChEBI" id="CHEBI:15377"/>
        <dbReference type="ChEBI" id="CHEBI:15378"/>
        <dbReference type="ChEBI" id="CHEBI:16892"/>
        <dbReference type="ChEBI" id="CHEBI:17957"/>
        <dbReference type="ChEBI" id="CHEBI:18385"/>
        <dbReference type="EC" id="3.5.99.2"/>
    </reaction>
</comment>
<organism evidence="4 5">
    <name type="scientific">Pasteurella multocida</name>
    <dbReference type="NCBI Taxonomy" id="747"/>
    <lineage>
        <taxon>Bacteria</taxon>
        <taxon>Pseudomonadati</taxon>
        <taxon>Pseudomonadota</taxon>
        <taxon>Gammaproteobacteria</taxon>
        <taxon>Pasteurellales</taxon>
        <taxon>Pasteurellaceae</taxon>
        <taxon>Pasteurella</taxon>
    </lineage>
</organism>
<evidence type="ECO:0000313" key="5">
    <source>
        <dbReference type="Proteomes" id="UP000540079"/>
    </source>
</evidence>
<dbReference type="Gene3D" id="1.20.910.10">
    <property type="entry name" value="Heme oxygenase-like"/>
    <property type="match status" value="1"/>
</dbReference>
<dbReference type="Proteomes" id="UP001145481">
    <property type="component" value="Unassembled WGS sequence"/>
</dbReference>
<dbReference type="EMBL" id="JANJHC010000007">
    <property type="protein sequence ID" value="MDA5622863.1"/>
    <property type="molecule type" value="Genomic_DNA"/>
</dbReference>
<dbReference type="PANTHER" id="PTHR43198">
    <property type="entry name" value="BIFUNCTIONAL TH2 PROTEIN"/>
    <property type="match status" value="1"/>
</dbReference>
<comment type="catalytic activity">
    <reaction evidence="1">
        <text>4-amino-5-aminomethyl-2-methylpyrimidine + H2O = 4-amino-5-hydroxymethyl-2-methylpyrimidine + NH4(+)</text>
        <dbReference type="Rhea" id="RHEA:31799"/>
        <dbReference type="ChEBI" id="CHEBI:15377"/>
        <dbReference type="ChEBI" id="CHEBI:16892"/>
        <dbReference type="ChEBI" id="CHEBI:28938"/>
        <dbReference type="ChEBI" id="CHEBI:63416"/>
        <dbReference type="EC" id="3.5.99.2"/>
    </reaction>
</comment>
<evidence type="ECO:0000259" key="2">
    <source>
        <dbReference type="Pfam" id="PF03070"/>
    </source>
</evidence>
<gene>
    <name evidence="4" type="primary">tenA</name>
    <name evidence="4" type="ORF">C2800_09330</name>
    <name evidence="3" type="ORF">NM948_04790</name>
</gene>
<protein>
    <recommendedName>
        <fullName evidence="1">Aminopyrimidine aminohydrolase</fullName>
        <ecNumber evidence="1">3.5.99.2</ecNumber>
    </recommendedName>
</protein>
<feature type="domain" description="Thiaminase-2/PQQC" evidence="2">
    <location>
        <begin position="14"/>
        <end position="215"/>
    </location>
</feature>
<dbReference type="GO" id="GO:0050334">
    <property type="term" value="F:thiaminase activity"/>
    <property type="evidence" value="ECO:0007669"/>
    <property type="project" value="UniProtKB-EC"/>
</dbReference>
<dbReference type="UniPathway" id="UPA00060"/>
<dbReference type="RefSeq" id="WP_005717734.1">
    <property type="nucleotide sequence ID" value="NZ_CP017961.1"/>
</dbReference>
<dbReference type="InterPro" id="IPR027574">
    <property type="entry name" value="Thiaminase_II"/>
</dbReference>
<dbReference type="GO" id="GO:0009228">
    <property type="term" value="P:thiamine biosynthetic process"/>
    <property type="evidence" value="ECO:0007669"/>
    <property type="project" value="UniProtKB-KW"/>
</dbReference>
<dbReference type="EC" id="3.5.99.2" evidence="1"/>
<comment type="function">
    <text evidence="1">Catalyzes an amino-pyrimidine hydrolysis reaction at the C5' of the pyrimidine moiety of thiamine compounds, a reaction that is part of a thiamine salvage pathway.</text>
</comment>
<dbReference type="NCBIfam" id="TIGR04306">
    <property type="entry name" value="salvage_TenA"/>
    <property type="match status" value="1"/>
</dbReference>
<dbReference type="Proteomes" id="UP000540079">
    <property type="component" value="Unassembled WGS sequence"/>
</dbReference>
<dbReference type="SUPFAM" id="SSF48613">
    <property type="entry name" value="Heme oxygenase-like"/>
    <property type="match status" value="1"/>
</dbReference>
<dbReference type="CDD" id="cd19367">
    <property type="entry name" value="TenA_C_ScTHI20-like"/>
    <property type="match status" value="1"/>
</dbReference>
<sequence>MSTTQQLINNSGRYWLDYIHHPFVQQLADGTLPKACFQHYLKQDYLFLFQYNRALSLGIYKADNFAQMKAAQDAIGALLHEIQLHIQYCESWGIDENTLFRTEESAACVAYTRYVLDAGMTGGLAELYTALAPCAIGYAVIAKHIVESGKSPANNPYQAWIDTYSGEEFQNAAQNAIATLDALCADRSEAQLAKLQQIFNTATRMESAFWQMGLDLS</sequence>
<evidence type="ECO:0000256" key="1">
    <source>
        <dbReference type="RuleBase" id="RU363093"/>
    </source>
</evidence>
<name>A0A1E3XLI2_PASMD</name>
<dbReference type="EMBL" id="PPVL01000009">
    <property type="protein sequence ID" value="NNI79617.1"/>
    <property type="molecule type" value="Genomic_DNA"/>
</dbReference>
<reference evidence="3" key="2">
    <citation type="submission" date="2022-07" db="EMBL/GenBank/DDBJ databases">
        <title>Genome-based characterization of novel serogroup A variants of Pasteurella multocida.</title>
        <authorList>
            <person name="Prajapati A."/>
            <person name="Yogisharadhya R."/>
            <person name="Mohanty N."/>
            <person name="Chanda M."/>
            <person name="Mendem S.K."/>
            <person name="Siddaramappa S."/>
            <person name="Shivachandra S.B."/>
        </authorList>
    </citation>
    <scope>NUCLEOTIDE SEQUENCE</scope>
    <source>
        <strain evidence="3">NIVEDIPm19</strain>
    </source>
</reference>
<dbReference type="Pfam" id="PF03070">
    <property type="entry name" value="TENA_THI-4"/>
    <property type="match status" value="1"/>
</dbReference>
<dbReference type="GeneID" id="77206781"/>
<dbReference type="GO" id="GO:0005829">
    <property type="term" value="C:cytosol"/>
    <property type="evidence" value="ECO:0007669"/>
    <property type="project" value="TreeGrafter"/>
</dbReference>